<keyword evidence="1" id="KW-0812">Transmembrane</keyword>
<name>A0A6V7DRM9_9XANT</name>
<feature type="transmembrane region" description="Helical" evidence="1">
    <location>
        <begin position="234"/>
        <end position="257"/>
    </location>
</feature>
<keyword evidence="1" id="KW-0472">Membrane</keyword>
<dbReference type="Proteomes" id="UP000515406">
    <property type="component" value="Chromosome"/>
</dbReference>
<evidence type="ECO:0000256" key="1">
    <source>
        <dbReference type="SAM" id="Phobius"/>
    </source>
</evidence>
<keyword evidence="4" id="KW-1185">Reference proteome</keyword>
<dbReference type="EMBL" id="LR828257">
    <property type="protein sequence ID" value="CAD0339358.1"/>
    <property type="molecule type" value="Genomic_DNA"/>
</dbReference>
<proteinExistence type="predicted"/>
<reference evidence="3 5" key="2">
    <citation type="submission" date="2023-10" db="EMBL/GenBank/DDBJ databases">
        <title>A new tool for lettuce pathogen research.</title>
        <authorList>
            <person name="Horton K.N."/>
            <person name="Cseke L.J."/>
            <person name="Badiwe M."/>
            <person name="Tesfaye D."/>
            <person name="Klein A."/>
            <person name="Su J."/>
            <person name="Potnis N."/>
            <person name="Gassmann W."/>
        </authorList>
    </citation>
    <scope>NUCLEOTIDE SEQUENCE [LARGE SCALE GENOMIC DNA]</scope>
    <source>
        <strain evidence="3 5">JSKH1901</strain>
    </source>
</reference>
<sequence length="272" mass="31399">MSFVSSSKQLARLPSEVRLAHYYFFYLHDAIARMFVEYEAANAMEIKVNFEGKSKAKEFSKNAKRYDPITALRHAGLHAEAKRTVLNAITMAMSSDCAHHIYEALKCFEKRKIIPGFSLLRKPLLDNLSYFSWMVADEDGFYDDFTCGDVSKITQKKLGNRRKELIENAIKAIEVEGLCSAGQIHDIIFNSKNDSGLYGYFQHALHLVTVERLELKTSPENFNFIFKNPNDDDVYLTLYSVLPLVIFYLARVVMHLFDRISRWILFRRPPSS</sequence>
<accession>A0A6V7DRM9</accession>
<dbReference type="RefSeq" id="WP_180313750.1">
    <property type="nucleotide sequence ID" value="NZ_JAVTRY010000026.1"/>
</dbReference>
<dbReference type="Proteomes" id="UP001187425">
    <property type="component" value="Unassembled WGS sequence"/>
</dbReference>
<dbReference type="EMBL" id="JAWMQI010000068">
    <property type="protein sequence ID" value="MDV7249928.1"/>
    <property type="molecule type" value="Genomic_DNA"/>
</dbReference>
<evidence type="ECO:0000313" key="2">
    <source>
        <dbReference type="EMBL" id="CAD0339347.1"/>
    </source>
</evidence>
<organism evidence="2 4">
    <name type="scientific">Xanthomonas hortorum pv. vitians</name>
    <dbReference type="NCBI Taxonomy" id="83224"/>
    <lineage>
        <taxon>Bacteria</taxon>
        <taxon>Pseudomonadati</taxon>
        <taxon>Pseudomonadota</taxon>
        <taxon>Gammaproteobacteria</taxon>
        <taxon>Lysobacterales</taxon>
        <taxon>Lysobacteraceae</taxon>
        <taxon>Xanthomonas</taxon>
    </lineage>
</organism>
<evidence type="ECO:0000313" key="4">
    <source>
        <dbReference type="Proteomes" id="UP000515406"/>
    </source>
</evidence>
<reference evidence="2 4" key="1">
    <citation type="submission" date="2020-07" db="EMBL/GenBank/DDBJ databases">
        <authorList>
            <person name="Pothier F. J."/>
        </authorList>
    </citation>
    <scope>NUCLEOTIDE SEQUENCE [LARGE SCALE GENOMIC DNA]</scope>
    <source>
        <strain evidence="2 4">CFBP 498</strain>
    </source>
</reference>
<gene>
    <name evidence="2" type="ORF">CFBP498_26530</name>
    <name evidence="3" type="ORF">R4K57_16250</name>
</gene>
<evidence type="ECO:0000313" key="3">
    <source>
        <dbReference type="EMBL" id="MDV7249928.1"/>
    </source>
</evidence>
<evidence type="ECO:0000313" key="5">
    <source>
        <dbReference type="Proteomes" id="UP001187425"/>
    </source>
</evidence>
<keyword evidence="1" id="KW-1133">Transmembrane helix</keyword>
<protein>
    <submittedName>
        <fullName evidence="2">Uncharacterized protein</fullName>
    </submittedName>
</protein>
<dbReference type="EMBL" id="LR828257">
    <property type="protein sequence ID" value="CAD0339347.1"/>
    <property type="molecule type" value="Genomic_DNA"/>
</dbReference>
<dbReference type="AlphaFoldDB" id="A0A6V7DRM9"/>